<gene>
    <name evidence="1" type="ORF">DSO57_1001225</name>
</gene>
<evidence type="ECO:0000313" key="1">
    <source>
        <dbReference type="EMBL" id="KAJ9063319.1"/>
    </source>
</evidence>
<sequence length="86" mass="9317">MSTRAIVIFPLRLMTNSSFTSSNQLHVRCIGEPTLFPSTRLTGGMQQSHPVRDRVASPGALQNPQDPAILSLGSDPRRTNITASRG</sequence>
<proteinExistence type="predicted"/>
<keyword evidence="2" id="KW-1185">Reference proteome</keyword>
<accession>A0ACC2SLN4</accession>
<evidence type="ECO:0000313" key="2">
    <source>
        <dbReference type="Proteomes" id="UP001165960"/>
    </source>
</evidence>
<reference evidence="1" key="1">
    <citation type="submission" date="2022-04" db="EMBL/GenBank/DDBJ databases">
        <title>Genome of the entomopathogenic fungus Entomophthora muscae.</title>
        <authorList>
            <person name="Elya C."/>
            <person name="Lovett B.R."/>
            <person name="Lee E."/>
            <person name="Macias A.M."/>
            <person name="Hajek A.E."/>
            <person name="De Bivort B.L."/>
            <person name="Kasson M.T."/>
            <person name="De Fine Licht H.H."/>
            <person name="Stajich J.E."/>
        </authorList>
    </citation>
    <scope>NUCLEOTIDE SEQUENCE</scope>
    <source>
        <strain evidence="1">Berkeley</strain>
    </source>
</reference>
<organism evidence="1 2">
    <name type="scientific">Entomophthora muscae</name>
    <dbReference type="NCBI Taxonomy" id="34485"/>
    <lineage>
        <taxon>Eukaryota</taxon>
        <taxon>Fungi</taxon>
        <taxon>Fungi incertae sedis</taxon>
        <taxon>Zoopagomycota</taxon>
        <taxon>Entomophthoromycotina</taxon>
        <taxon>Entomophthoromycetes</taxon>
        <taxon>Entomophthorales</taxon>
        <taxon>Entomophthoraceae</taxon>
        <taxon>Entomophthora</taxon>
    </lineage>
</organism>
<comment type="caution">
    <text evidence="1">The sequence shown here is derived from an EMBL/GenBank/DDBJ whole genome shotgun (WGS) entry which is preliminary data.</text>
</comment>
<dbReference type="Proteomes" id="UP001165960">
    <property type="component" value="Unassembled WGS sequence"/>
</dbReference>
<protein>
    <submittedName>
        <fullName evidence="1">Uncharacterized protein</fullName>
    </submittedName>
</protein>
<name>A0ACC2SLN4_9FUNG</name>
<dbReference type="EMBL" id="QTSX02004973">
    <property type="protein sequence ID" value="KAJ9063319.1"/>
    <property type="molecule type" value="Genomic_DNA"/>
</dbReference>